<evidence type="ECO:0000256" key="1">
    <source>
        <dbReference type="SAM" id="Phobius"/>
    </source>
</evidence>
<reference evidence="2 3" key="1">
    <citation type="journal article" date="2015" name="Genome Announc.">
        <title>Expanding the biotechnology potential of lactobacilli through comparative genomics of 213 strains and associated genera.</title>
        <authorList>
            <person name="Sun Z."/>
            <person name="Harris H.M."/>
            <person name="McCann A."/>
            <person name="Guo C."/>
            <person name="Argimon S."/>
            <person name="Zhang W."/>
            <person name="Yang X."/>
            <person name="Jeffery I.B."/>
            <person name="Cooney J.C."/>
            <person name="Kagawa T.F."/>
            <person name="Liu W."/>
            <person name="Song Y."/>
            <person name="Salvetti E."/>
            <person name="Wrobel A."/>
            <person name="Rasinkangas P."/>
            <person name="Parkhill J."/>
            <person name="Rea M.C."/>
            <person name="O'Sullivan O."/>
            <person name="Ritari J."/>
            <person name="Douillard F.P."/>
            <person name="Paul Ross R."/>
            <person name="Yang R."/>
            <person name="Briner A.E."/>
            <person name="Felis G.E."/>
            <person name="de Vos W.M."/>
            <person name="Barrangou R."/>
            <person name="Klaenhammer T.R."/>
            <person name="Caufield P.W."/>
            <person name="Cui Y."/>
            <person name="Zhang H."/>
            <person name="O'Toole P.W."/>
        </authorList>
    </citation>
    <scope>NUCLEOTIDE SEQUENCE [LARGE SCALE GENOMIC DNA]</scope>
    <source>
        <strain evidence="2 3">DSM 5661</strain>
    </source>
</reference>
<feature type="transmembrane region" description="Helical" evidence="1">
    <location>
        <begin position="6"/>
        <end position="30"/>
    </location>
</feature>
<dbReference type="Proteomes" id="UP000051223">
    <property type="component" value="Unassembled WGS sequence"/>
</dbReference>
<keyword evidence="3" id="KW-1185">Reference proteome</keyword>
<proteinExistence type="predicted"/>
<comment type="caution">
    <text evidence="2">The sequence shown here is derived from an EMBL/GenBank/DDBJ whole genome shotgun (WGS) entry which is preliminary data.</text>
</comment>
<keyword evidence="1" id="KW-0472">Membrane</keyword>
<dbReference type="EMBL" id="AZGI01000021">
    <property type="protein sequence ID" value="KRM40381.1"/>
    <property type="molecule type" value="Genomic_DNA"/>
</dbReference>
<dbReference type="RefSeq" id="WP_025081103.1">
    <property type="nucleotide sequence ID" value="NZ_AZGI01000021.1"/>
</dbReference>
<accession>A0A0R1YDD6</accession>
<name>A0A0R1YDD6_9LACO</name>
<keyword evidence="1" id="KW-0812">Transmembrane</keyword>
<evidence type="ECO:0000313" key="2">
    <source>
        <dbReference type="EMBL" id="KRM40381.1"/>
    </source>
</evidence>
<keyword evidence="1" id="KW-1133">Transmembrane helix</keyword>
<feature type="transmembrane region" description="Helical" evidence="1">
    <location>
        <begin position="37"/>
        <end position="59"/>
    </location>
</feature>
<organism evidence="2 3">
    <name type="scientific">Lactobacillus hamsteri DSM 5661 = JCM 6256</name>
    <dbReference type="NCBI Taxonomy" id="1423754"/>
    <lineage>
        <taxon>Bacteria</taxon>
        <taxon>Bacillati</taxon>
        <taxon>Bacillota</taxon>
        <taxon>Bacilli</taxon>
        <taxon>Lactobacillales</taxon>
        <taxon>Lactobacillaceae</taxon>
        <taxon>Lactobacillus</taxon>
    </lineage>
</organism>
<sequence length="60" mass="6596">MLSILLILFLAWLFFKLGIGMIKIIFFLIIAGITAVFFAYLLIPLIAILAIGGLVWAVVS</sequence>
<dbReference type="AlphaFoldDB" id="A0A0R1YDD6"/>
<dbReference type="PATRIC" id="fig|1423754.3.peg.676"/>
<dbReference type="STRING" id="1423754.FC39_GL000656"/>
<protein>
    <submittedName>
        <fullName evidence="2">Uncharacterized protein</fullName>
    </submittedName>
</protein>
<evidence type="ECO:0000313" key="3">
    <source>
        <dbReference type="Proteomes" id="UP000051223"/>
    </source>
</evidence>
<gene>
    <name evidence="2" type="ORF">FC39_GL000656</name>
</gene>